<name>A0AAN7BFW5_9PEZI</name>
<dbReference type="Proteomes" id="UP001301958">
    <property type="component" value="Unassembled WGS sequence"/>
</dbReference>
<reference evidence="1" key="1">
    <citation type="journal article" date="2023" name="Mol. Phylogenet. Evol.">
        <title>Genome-scale phylogeny and comparative genomics of the fungal order Sordariales.</title>
        <authorList>
            <person name="Hensen N."/>
            <person name="Bonometti L."/>
            <person name="Westerberg I."/>
            <person name="Brannstrom I.O."/>
            <person name="Guillou S."/>
            <person name="Cros-Aarteil S."/>
            <person name="Calhoun S."/>
            <person name="Haridas S."/>
            <person name="Kuo A."/>
            <person name="Mondo S."/>
            <person name="Pangilinan J."/>
            <person name="Riley R."/>
            <person name="LaButti K."/>
            <person name="Andreopoulos B."/>
            <person name="Lipzen A."/>
            <person name="Chen C."/>
            <person name="Yan M."/>
            <person name="Daum C."/>
            <person name="Ng V."/>
            <person name="Clum A."/>
            <person name="Steindorff A."/>
            <person name="Ohm R.A."/>
            <person name="Martin F."/>
            <person name="Silar P."/>
            <person name="Natvig D.O."/>
            <person name="Lalanne C."/>
            <person name="Gautier V."/>
            <person name="Ament-Velasquez S.L."/>
            <person name="Kruys A."/>
            <person name="Hutchinson M.I."/>
            <person name="Powell A.J."/>
            <person name="Barry K."/>
            <person name="Miller A.N."/>
            <person name="Grigoriev I.V."/>
            <person name="Debuchy R."/>
            <person name="Gladieux P."/>
            <person name="Hiltunen Thoren M."/>
            <person name="Johannesson H."/>
        </authorList>
    </citation>
    <scope>NUCLEOTIDE SEQUENCE</scope>
    <source>
        <strain evidence="1">CBS 990.96</strain>
    </source>
</reference>
<evidence type="ECO:0000313" key="1">
    <source>
        <dbReference type="EMBL" id="KAK4222579.1"/>
    </source>
</evidence>
<evidence type="ECO:0000313" key="2">
    <source>
        <dbReference type="Proteomes" id="UP001301958"/>
    </source>
</evidence>
<protein>
    <submittedName>
        <fullName evidence="1">Uncharacterized protein</fullName>
    </submittedName>
</protein>
<sequence>MCKYAHLIFLGDNCTPSCHQEWPGDSHPLIFCLEECSTPLPDPTTNLCSMSNTQVRVTLPFICPSHLFFKIIKQNLRQSFEDKLLNDTIKSKSGILYTKISLFERSIRERFQHWFYLRLVDLKQEYIQSVWKYLRLKTAEERRIMIADTTQFDLVKKLKRDVNEAIRIWNELMPELGPDGEKVKEHELGADAIDFFWKPWENPMIEFLEKNWNKSPYENLPSDLRRSGKK</sequence>
<reference evidence="1" key="2">
    <citation type="submission" date="2023-05" db="EMBL/GenBank/DDBJ databases">
        <authorList>
            <consortium name="Lawrence Berkeley National Laboratory"/>
            <person name="Steindorff A."/>
            <person name="Hensen N."/>
            <person name="Bonometti L."/>
            <person name="Westerberg I."/>
            <person name="Brannstrom I.O."/>
            <person name="Guillou S."/>
            <person name="Cros-Aarteil S."/>
            <person name="Calhoun S."/>
            <person name="Haridas S."/>
            <person name="Kuo A."/>
            <person name="Mondo S."/>
            <person name="Pangilinan J."/>
            <person name="Riley R."/>
            <person name="Labutti K."/>
            <person name="Andreopoulos B."/>
            <person name="Lipzen A."/>
            <person name="Chen C."/>
            <person name="Yanf M."/>
            <person name="Daum C."/>
            <person name="Ng V."/>
            <person name="Clum A."/>
            <person name="Ohm R."/>
            <person name="Martin F."/>
            <person name="Silar P."/>
            <person name="Natvig D."/>
            <person name="Lalanne C."/>
            <person name="Gautier V."/>
            <person name="Ament-Velasquez S.L."/>
            <person name="Kruys A."/>
            <person name="Hutchinson M.I."/>
            <person name="Powell A.J."/>
            <person name="Barry K."/>
            <person name="Miller A.N."/>
            <person name="Grigoriev I.V."/>
            <person name="Debuchy R."/>
            <person name="Gladieux P."/>
            <person name="Thoren M.H."/>
            <person name="Johannesson H."/>
        </authorList>
    </citation>
    <scope>NUCLEOTIDE SEQUENCE</scope>
    <source>
        <strain evidence="1">CBS 990.96</strain>
    </source>
</reference>
<dbReference type="EMBL" id="MU865464">
    <property type="protein sequence ID" value="KAK4222579.1"/>
    <property type="molecule type" value="Genomic_DNA"/>
</dbReference>
<accession>A0AAN7BFW5</accession>
<keyword evidence="2" id="KW-1185">Reference proteome</keyword>
<organism evidence="1 2">
    <name type="scientific">Podospora fimiseda</name>
    <dbReference type="NCBI Taxonomy" id="252190"/>
    <lineage>
        <taxon>Eukaryota</taxon>
        <taxon>Fungi</taxon>
        <taxon>Dikarya</taxon>
        <taxon>Ascomycota</taxon>
        <taxon>Pezizomycotina</taxon>
        <taxon>Sordariomycetes</taxon>
        <taxon>Sordariomycetidae</taxon>
        <taxon>Sordariales</taxon>
        <taxon>Podosporaceae</taxon>
        <taxon>Podospora</taxon>
    </lineage>
</organism>
<gene>
    <name evidence="1" type="ORF">QBC38DRAFT_448152</name>
</gene>
<comment type="caution">
    <text evidence="1">The sequence shown here is derived from an EMBL/GenBank/DDBJ whole genome shotgun (WGS) entry which is preliminary data.</text>
</comment>
<proteinExistence type="predicted"/>
<dbReference type="AlphaFoldDB" id="A0AAN7BFW5"/>